<dbReference type="EMBL" id="BT134526">
    <property type="protein sequence ID" value="AFK34321.1"/>
    <property type="molecule type" value="mRNA"/>
</dbReference>
<keyword evidence="3 21" id="KW-0812">Transmembrane</keyword>
<dbReference type="Gene3D" id="1.20.120.550">
    <property type="entry name" value="Membrane associated eicosanoid/glutathione metabolism-like domain"/>
    <property type="match status" value="1"/>
</dbReference>
<keyword evidence="2" id="KW-0808">Transferase</keyword>
<evidence type="ECO:0000256" key="19">
    <source>
        <dbReference type="ARBA" id="ARBA00075145"/>
    </source>
</evidence>
<comment type="catalytic activity">
    <reaction evidence="16">
        <text>leukotriene C4 = leukotriene A4 + glutathione</text>
        <dbReference type="Rhea" id="RHEA:17617"/>
        <dbReference type="ChEBI" id="CHEBI:57463"/>
        <dbReference type="ChEBI" id="CHEBI:57925"/>
        <dbReference type="ChEBI" id="CHEBI:57973"/>
        <dbReference type="EC" id="4.4.1.20"/>
    </reaction>
    <physiologicalReaction direction="right-to-left" evidence="16">
        <dbReference type="Rhea" id="RHEA:17619"/>
    </physiologicalReaction>
</comment>
<sequence>MVTVMESLPKGYGFVAIVLVLYCFLNFFMSFQVGKARKKYKVFYPTLYALESENKDAKLFNCVQRGHQNSLEMAPIFFMLMILGGLKHPSTCAALGLLYTVSRYFYFTGYSTGQPENRLKIGKYNFVAILGLMLCTLSFGWTLLNQPASH</sequence>
<dbReference type="GeneID" id="130733818"/>
<dbReference type="PANTHER" id="PTHR10250">
    <property type="entry name" value="MICROSOMAL GLUTATHIONE S-TRANSFERASE"/>
    <property type="match status" value="1"/>
</dbReference>
<evidence type="ECO:0000256" key="11">
    <source>
        <dbReference type="ARBA" id="ARBA00023239"/>
    </source>
</evidence>
<keyword evidence="9 21" id="KW-0472">Membrane</keyword>
<dbReference type="RefSeq" id="XP_057442075.1">
    <property type="nucleotide sequence ID" value="XM_057586092.1"/>
</dbReference>
<keyword evidence="6" id="KW-0560">Oxidoreductase</keyword>
<dbReference type="GO" id="GO:0005635">
    <property type="term" value="C:nuclear envelope"/>
    <property type="evidence" value="ECO:0007669"/>
    <property type="project" value="TreeGrafter"/>
</dbReference>
<dbReference type="GO" id="GO:0005741">
    <property type="term" value="C:mitochondrial outer membrane"/>
    <property type="evidence" value="ECO:0007669"/>
    <property type="project" value="UniProtKB-SubCell"/>
</dbReference>
<dbReference type="GO" id="GO:0006629">
    <property type="term" value="P:lipid metabolic process"/>
    <property type="evidence" value="ECO:0007669"/>
    <property type="project" value="UniProtKB-KW"/>
</dbReference>
<evidence type="ECO:0000256" key="4">
    <source>
        <dbReference type="ARBA" id="ARBA00022787"/>
    </source>
</evidence>
<dbReference type="GO" id="GO:0004602">
    <property type="term" value="F:glutathione peroxidase activity"/>
    <property type="evidence" value="ECO:0007669"/>
    <property type="project" value="TreeGrafter"/>
</dbReference>
<keyword evidence="12" id="KW-0449">Lipoprotein</keyword>
<dbReference type="GO" id="GO:0004464">
    <property type="term" value="F:leukotriene-C4 synthase activity"/>
    <property type="evidence" value="ECO:0007669"/>
    <property type="project" value="UniProtKB-EC"/>
</dbReference>
<evidence type="ECO:0000256" key="18">
    <source>
        <dbReference type="ARBA" id="ARBA00069748"/>
    </source>
</evidence>
<dbReference type="InterPro" id="IPR001129">
    <property type="entry name" value="Membr-assoc_MAPEG"/>
</dbReference>
<dbReference type="AlphaFoldDB" id="I3S229"/>
<protein>
    <recommendedName>
        <fullName evidence="18">Glutathione S-transferase 3, mitochondrial</fullName>
        <ecNumber evidence="15">4.4.1.20</ecNumber>
    </recommendedName>
    <alternativeName>
        <fullName evidence="19">Glutathione peroxidase MGST3</fullName>
    </alternativeName>
    <alternativeName>
        <fullName evidence="20">LTC4 synthase MGST3</fullName>
    </alternativeName>
</protein>
<comment type="catalytic activity">
    <reaction evidence="17">
        <text>15-deoxy-Delta(12,14)-prostaglandin J2 + glutathione = 15-deoxy-Delta(12,14)-prostaglandin J2-S-(R)-glutathione</text>
        <dbReference type="Rhea" id="RHEA:75963"/>
        <dbReference type="ChEBI" id="CHEBI:57925"/>
        <dbReference type="ChEBI" id="CHEBI:85236"/>
        <dbReference type="ChEBI" id="CHEBI:194498"/>
    </reaction>
    <physiologicalReaction direction="left-to-right" evidence="17">
        <dbReference type="Rhea" id="RHEA:75964"/>
    </physiologicalReaction>
</comment>
<dbReference type="InterPro" id="IPR023352">
    <property type="entry name" value="MAPEG-like_dom_sf"/>
</dbReference>
<keyword evidence="7" id="KW-0443">Lipid metabolism</keyword>
<comment type="pathway">
    <text evidence="13">Lipid metabolism; leukotriene C4 biosynthesis.</text>
</comment>
<keyword evidence="11" id="KW-0456">Lyase</keyword>
<dbReference type="GO" id="GO:0005783">
    <property type="term" value="C:endoplasmic reticulum"/>
    <property type="evidence" value="ECO:0007669"/>
    <property type="project" value="TreeGrafter"/>
</dbReference>
<evidence type="ECO:0000256" key="1">
    <source>
        <dbReference type="ARBA" id="ARBA00004374"/>
    </source>
</evidence>
<evidence type="ECO:0000256" key="13">
    <source>
        <dbReference type="ARBA" id="ARBA00037884"/>
    </source>
</evidence>
<feature type="transmembrane region" description="Helical" evidence="21">
    <location>
        <begin position="12"/>
        <end position="31"/>
    </location>
</feature>
<dbReference type="PANTHER" id="PTHR10250:SF22">
    <property type="entry name" value="MICROSOMAL GLUTATHIONE S-TRANSFERASE"/>
    <property type="match status" value="1"/>
</dbReference>
<feature type="transmembrane region" description="Helical" evidence="21">
    <location>
        <begin position="121"/>
        <end position="144"/>
    </location>
</feature>
<dbReference type="EC" id="4.4.1.20" evidence="15"/>
<evidence type="ECO:0000256" key="12">
    <source>
        <dbReference type="ARBA" id="ARBA00023288"/>
    </source>
</evidence>
<evidence type="ECO:0000313" key="22">
    <source>
        <dbReference type="EMBL" id="AFK34321.1"/>
    </source>
</evidence>
<evidence type="ECO:0000256" key="9">
    <source>
        <dbReference type="ARBA" id="ARBA00023136"/>
    </source>
</evidence>
<feature type="transmembrane region" description="Helical" evidence="21">
    <location>
        <begin position="76"/>
        <end position="101"/>
    </location>
</feature>
<dbReference type="GO" id="GO:0004364">
    <property type="term" value="F:glutathione transferase activity"/>
    <property type="evidence" value="ECO:0007669"/>
    <property type="project" value="TreeGrafter"/>
</dbReference>
<keyword evidence="5 21" id="KW-1133">Transmembrane helix</keyword>
<evidence type="ECO:0000256" key="20">
    <source>
        <dbReference type="ARBA" id="ARBA00076908"/>
    </source>
</evidence>
<dbReference type="KEGG" id="lja:130733818"/>
<evidence type="ECO:0000256" key="3">
    <source>
        <dbReference type="ARBA" id="ARBA00022692"/>
    </source>
</evidence>
<proteinExistence type="evidence at transcript level"/>
<keyword evidence="8" id="KW-0496">Mitochondrion</keyword>
<evidence type="ECO:0000256" key="14">
    <source>
        <dbReference type="ARBA" id="ARBA00037916"/>
    </source>
</evidence>
<evidence type="ECO:0000256" key="16">
    <source>
        <dbReference type="ARBA" id="ARBA00049298"/>
    </source>
</evidence>
<dbReference type="OrthoDB" id="410651at2759"/>
<comment type="pathway">
    <text evidence="14">Lipid metabolism; arachidonate metabolism.</text>
</comment>
<evidence type="ECO:0000256" key="6">
    <source>
        <dbReference type="ARBA" id="ARBA00023002"/>
    </source>
</evidence>
<dbReference type="SUPFAM" id="SSF161084">
    <property type="entry name" value="MAPEG domain-like"/>
    <property type="match status" value="1"/>
</dbReference>
<reference evidence="22" key="1">
    <citation type="submission" date="2012-05" db="EMBL/GenBank/DDBJ databases">
        <authorList>
            <person name="Krishnakumar V."/>
            <person name="Cheung F."/>
            <person name="Xiao Y."/>
            <person name="Chan A."/>
            <person name="Moskal W.A."/>
            <person name="Town C.D."/>
        </authorList>
    </citation>
    <scope>NUCLEOTIDE SEQUENCE</scope>
</reference>
<evidence type="ECO:0000256" key="2">
    <source>
        <dbReference type="ARBA" id="ARBA00022679"/>
    </source>
</evidence>
<evidence type="ECO:0000256" key="17">
    <source>
        <dbReference type="ARBA" id="ARBA00051411"/>
    </source>
</evidence>
<comment type="subcellular location">
    <subcellularLocation>
        <location evidence="1">Mitochondrion outer membrane</location>
        <topology evidence="1">Multi-pass membrane protein</topology>
    </subcellularLocation>
</comment>
<dbReference type="InterPro" id="IPR050997">
    <property type="entry name" value="MAPEG"/>
</dbReference>
<organism evidence="22">
    <name type="scientific">Lotus japonicus</name>
    <name type="common">Lotus corniculatus var. japonicus</name>
    <dbReference type="NCBI Taxonomy" id="34305"/>
    <lineage>
        <taxon>Eukaryota</taxon>
        <taxon>Viridiplantae</taxon>
        <taxon>Streptophyta</taxon>
        <taxon>Embryophyta</taxon>
        <taxon>Tracheophyta</taxon>
        <taxon>Spermatophyta</taxon>
        <taxon>Magnoliopsida</taxon>
        <taxon>eudicotyledons</taxon>
        <taxon>Gunneridae</taxon>
        <taxon>Pentapetalae</taxon>
        <taxon>rosids</taxon>
        <taxon>fabids</taxon>
        <taxon>Fabales</taxon>
        <taxon>Fabaceae</taxon>
        <taxon>Papilionoideae</taxon>
        <taxon>50 kb inversion clade</taxon>
        <taxon>NPAAA clade</taxon>
        <taxon>Hologalegina</taxon>
        <taxon>robinioid clade</taxon>
        <taxon>Loteae</taxon>
        <taxon>Lotus</taxon>
    </lineage>
</organism>
<dbReference type="GO" id="GO:0006691">
    <property type="term" value="P:leukotriene metabolic process"/>
    <property type="evidence" value="ECO:0007669"/>
    <property type="project" value="UniProtKB-ARBA"/>
</dbReference>
<evidence type="ECO:0000256" key="8">
    <source>
        <dbReference type="ARBA" id="ARBA00023128"/>
    </source>
</evidence>
<dbReference type="FunFam" id="1.20.120.550:FF:000004">
    <property type="entry name" value="Microsomal glutathione S-transferase 3"/>
    <property type="match status" value="1"/>
</dbReference>
<accession>I3S229</accession>
<evidence type="ECO:0000256" key="5">
    <source>
        <dbReference type="ARBA" id="ARBA00022989"/>
    </source>
</evidence>
<keyword evidence="10" id="KW-0564">Palmitate</keyword>
<name>I3S229_LOTJA</name>
<evidence type="ECO:0000256" key="7">
    <source>
        <dbReference type="ARBA" id="ARBA00023098"/>
    </source>
</evidence>
<keyword evidence="4" id="KW-1000">Mitochondrion outer membrane</keyword>
<evidence type="ECO:0000256" key="15">
    <source>
        <dbReference type="ARBA" id="ARBA00039056"/>
    </source>
</evidence>
<evidence type="ECO:0000256" key="10">
    <source>
        <dbReference type="ARBA" id="ARBA00023139"/>
    </source>
</evidence>
<evidence type="ECO:0000256" key="21">
    <source>
        <dbReference type="SAM" id="Phobius"/>
    </source>
</evidence>
<dbReference type="Pfam" id="PF01124">
    <property type="entry name" value="MAPEG"/>
    <property type="match status" value="1"/>
</dbReference>